<feature type="transmembrane region" description="Helical" evidence="1">
    <location>
        <begin position="6"/>
        <end position="25"/>
    </location>
</feature>
<evidence type="ECO:0000256" key="1">
    <source>
        <dbReference type="SAM" id="Phobius"/>
    </source>
</evidence>
<comment type="caution">
    <text evidence="2">The sequence shown here is derived from an EMBL/GenBank/DDBJ whole genome shotgun (WGS) entry which is preliminary data.</text>
</comment>
<dbReference type="EMBL" id="JBHUOK010000033">
    <property type="protein sequence ID" value="MFD2791289.1"/>
    <property type="molecule type" value="Genomic_DNA"/>
</dbReference>
<keyword evidence="1" id="KW-0472">Membrane</keyword>
<proteinExistence type="predicted"/>
<protein>
    <submittedName>
        <fullName evidence="2">Uncharacterized protein</fullName>
    </submittedName>
</protein>
<name>A0ABW5VHX5_9FLAO</name>
<gene>
    <name evidence="2" type="ORF">ACFS1K_16065</name>
</gene>
<keyword evidence="3" id="KW-1185">Reference proteome</keyword>
<accession>A0ABW5VHX5</accession>
<keyword evidence="1" id="KW-1133">Transmembrane helix</keyword>
<organism evidence="2 3">
    <name type="scientific">Arenibacter antarcticus</name>
    <dbReference type="NCBI Taxonomy" id="2040469"/>
    <lineage>
        <taxon>Bacteria</taxon>
        <taxon>Pseudomonadati</taxon>
        <taxon>Bacteroidota</taxon>
        <taxon>Flavobacteriia</taxon>
        <taxon>Flavobacteriales</taxon>
        <taxon>Flavobacteriaceae</taxon>
        <taxon>Arenibacter</taxon>
    </lineage>
</organism>
<dbReference type="RefSeq" id="WP_285903398.1">
    <property type="nucleotide sequence ID" value="NZ_CP166679.1"/>
</dbReference>
<dbReference type="Proteomes" id="UP001597532">
    <property type="component" value="Unassembled WGS sequence"/>
</dbReference>
<evidence type="ECO:0000313" key="2">
    <source>
        <dbReference type="EMBL" id="MFD2791289.1"/>
    </source>
</evidence>
<sequence length="41" mass="4410">MDVYVVVYPNGVVVPITVAAVKLLMYGELSMLLSDLITGII</sequence>
<evidence type="ECO:0000313" key="3">
    <source>
        <dbReference type="Proteomes" id="UP001597532"/>
    </source>
</evidence>
<keyword evidence="1" id="KW-0812">Transmembrane</keyword>
<reference evidence="3" key="1">
    <citation type="journal article" date="2019" name="Int. J. Syst. Evol. Microbiol.">
        <title>The Global Catalogue of Microorganisms (GCM) 10K type strain sequencing project: providing services to taxonomists for standard genome sequencing and annotation.</title>
        <authorList>
            <consortium name="The Broad Institute Genomics Platform"/>
            <consortium name="The Broad Institute Genome Sequencing Center for Infectious Disease"/>
            <person name="Wu L."/>
            <person name="Ma J."/>
        </authorList>
    </citation>
    <scope>NUCLEOTIDE SEQUENCE [LARGE SCALE GENOMIC DNA]</scope>
    <source>
        <strain evidence="3">KCTC 52924</strain>
    </source>
</reference>